<dbReference type="STRING" id="81972.D7M368"/>
<evidence type="ECO:0000313" key="3">
    <source>
        <dbReference type="Proteomes" id="UP000008694"/>
    </source>
</evidence>
<keyword evidence="3" id="KW-1185">Reference proteome</keyword>
<gene>
    <name evidence="2" type="ORF">ARALYDRAFT_662297</name>
</gene>
<sequence>MEKNIYFNLNFDIYEPLYIRKTRSNQSSSTHAIIVKRASVRTYSFVPIETSLDVNPKNKNAVEKERQFILRSVTRRRSFDKKLISNTKTQLKDELIIDESDTEDKISSDTFRKIKSKQETIGLGRLESNDYIAADTAKEVIFRPKNEKAVIKKAKFSPEVSRYNEKRKSSSKNEASLHELRPKHIEETISMNSNRHKSSIDKESYDKENAHGQSSETGFVTMKKARFREARDQRSMAKPNVGVLVECSRRK</sequence>
<dbReference type="Proteomes" id="UP000008694">
    <property type="component" value="Unassembled WGS sequence"/>
</dbReference>
<feature type="compositionally biased region" description="Basic and acidic residues" evidence="1">
    <location>
        <begin position="198"/>
        <end position="210"/>
    </location>
</feature>
<reference evidence="3" key="1">
    <citation type="journal article" date="2011" name="Nat. Genet.">
        <title>The Arabidopsis lyrata genome sequence and the basis of rapid genome size change.</title>
        <authorList>
            <person name="Hu T.T."/>
            <person name="Pattyn P."/>
            <person name="Bakker E.G."/>
            <person name="Cao J."/>
            <person name="Cheng J.-F."/>
            <person name="Clark R.M."/>
            <person name="Fahlgren N."/>
            <person name="Fawcett J.A."/>
            <person name="Grimwood J."/>
            <person name="Gundlach H."/>
            <person name="Haberer G."/>
            <person name="Hollister J.D."/>
            <person name="Ossowski S."/>
            <person name="Ottilar R.P."/>
            <person name="Salamov A.A."/>
            <person name="Schneeberger K."/>
            <person name="Spannagl M."/>
            <person name="Wang X."/>
            <person name="Yang L."/>
            <person name="Nasrallah M.E."/>
            <person name="Bergelson J."/>
            <person name="Carrington J.C."/>
            <person name="Gaut B.S."/>
            <person name="Schmutz J."/>
            <person name="Mayer K.F.X."/>
            <person name="Van de Peer Y."/>
            <person name="Grigoriev I.V."/>
            <person name="Nordborg M."/>
            <person name="Weigel D."/>
            <person name="Guo Y.-L."/>
        </authorList>
    </citation>
    <scope>NUCLEOTIDE SEQUENCE [LARGE SCALE GENOMIC DNA]</scope>
    <source>
        <strain evidence="3">cv. MN47</strain>
    </source>
</reference>
<feature type="region of interest" description="Disordered" evidence="1">
    <location>
        <begin position="162"/>
        <end position="221"/>
    </location>
</feature>
<dbReference type="Gramene" id="Al_scaffold_0006_2362">
    <property type="protein sequence ID" value="Al_scaffold_0006_2362"/>
    <property type="gene ID" value="Al_scaffold_0006_2362"/>
</dbReference>
<dbReference type="EMBL" id="GL348718">
    <property type="protein sequence ID" value="EFH48379.1"/>
    <property type="molecule type" value="Genomic_DNA"/>
</dbReference>
<dbReference type="HOGENOM" id="CLU_1108392_0_0_1"/>
<organism evidence="3">
    <name type="scientific">Arabidopsis lyrata subsp. lyrata</name>
    <name type="common">Lyre-leaved rock-cress</name>
    <dbReference type="NCBI Taxonomy" id="81972"/>
    <lineage>
        <taxon>Eukaryota</taxon>
        <taxon>Viridiplantae</taxon>
        <taxon>Streptophyta</taxon>
        <taxon>Embryophyta</taxon>
        <taxon>Tracheophyta</taxon>
        <taxon>Spermatophyta</taxon>
        <taxon>Magnoliopsida</taxon>
        <taxon>eudicotyledons</taxon>
        <taxon>Gunneridae</taxon>
        <taxon>Pentapetalae</taxon>
        <taxon>rosids</taxon>
        <taxon>malvids</taxon>
        <taxon>Brassicales</taxon>
        <taxon>Brassicaceae</taxon>
        <taxon>Camelineae</taxon>
        <taxon>Arabidopsis</taxon>
    </lineage>
</organism>
<name>D7M368_ARALL</name>
<evidence type="ECO:0000256" key="1">
    <source>
        <dbReference type="SAM" id="MobiDB-lite"/>
    </source>
</evidence>
<evidence type="ECO:0000313" key="2">
    <source>
        <dbReference type="EMBL" id="EFH48379.1"/>
    </source>
</evidence>
<protein>
    <submittedName>
        <fullName evidence="2">Predicted protein</fullName>
    </submittedName>
</protein>
<proteinExistence type="predicted"/>
<dbReference type="AlphaFoldDB" id="D7M368"/>
<feature type="compositionally biased region" description="Basic and acidic residues" evidence="1">
    <location>
        <begin position="175"/>
        <end position="187"/>
    </location>
</feature>
<accession>D7M368</accession>